<feature type="repeat" description="WD" evidence="5">
    <location>
        <begin position="457"/>
        <end position="499"/>
    </location>
</feature>
<comment type="caution">
    <text evidence="6">The sequence shown here is derived from an EMBL/GenBank/DDBJ whole genome shotgun (WGS) entry which is preliminary data.</text>
</comment>
<evidence type="ECO:0000256" key="4">
    <source>
        <dbReference type="ARBA" id="ARBA00022737"/>
    </source>
</evidence>
<proteinExistence type="predicted"/>
<dbReference type="SMART" id="SM00320">
    <property type="entry name" value="WD40"/>
    <property type="match status" value="5"/>
</dbReference>
<dbReference type="GO" id="GO:0045504">
    <property type="term" value="F:dynein heavy chain binding"/>
    <property type="evidence" value="ECO:0007669"/>
    <property type="project" value="TreeGrafter"/>
</dbReference>
<dbReference type="InterPro" id="IPR015943">
    <property type="entry name" value="WD40/YVTN_repeat-like_dom_sf"/>
</dbReference>
<evidence type="ECO:0000256" key="1">
    <source>
        <dbReference type="ARBA" id="ARBA00004496"/>
    </source>
</evidence>
<dbReference type="InterPro" id="IPR001680">
    <property type="entry name" value="WD40_rpt"/>
</dbReference>
<evidence type="ECO:0000256" key="5">
    <source>
        <dbReference type="PROSITE-ProRule" id="PRU00221"/>
    </source>
</evidence>
<dbReference type="InterPro" id="IPR019775">
    <property type="entry name" value="WD40_repeat_CS"/>
</dbReference>
<comment type="subcellular location">
    <subcellularLocation>
        <location evidence="1">Cytoplasm</location>
    </subcellularLocation>
</comment>
<dbReference type="GO" id="GO:0042073">
    <property type="term" value="P:intraciliary transport"/>
    <property type="evidence" value="ECO:0007669"/>
    <property type="project" value="TreeGrafter"/>
</dbReference>
<evidence type="ECO:0000256" key="2">
    <source>
        <dbReference type="ARBA" id="ARBA00022490"/>
    </source>
</evidence>
<dbReference type="PANTHER" id="PTHR12442:SF26">
    <property type="entry name" value="CYTOPLASMIC DYNEIN 2 INTERMEDIATE CHAIN 2"/>
    <property type="match status" value="1"/>
</dbReference>
<evidence type="ECO:0000313" key="6">
    <source>
        <dbReference type="EMBL" id="CAB3231845.1"/>
    </source>
</evidence>
<name>A0A8S0ZKD8_ARCPL</name>
<dbReference type="SUPFAM" id="SSF50978">
    <property type="entry name" value="WD40 repeat-like"/>
    <property type="match status" value="1"/>
</dbReference>
<keyword evidence="2" id="KW-0963">Cytoplasm</keyword>
<dbReference type="GO" id="GO:0005868">
    <property type="term" value="C:cytoplasmic dynein complex"/>
    <property type="evidence" value="ECO:0007669"/>
    <property type="project" value="TreeGrafter"/>
</dbReference>
<dbReference type="Pfam" id="PF00400">
    <property type="entry name" value="WD40"/>
    <property type="match status" value="2"/>
</dbReference>
<dbReference type="AlphaFoldDB" id="A0A8S0ZKD8"/>
<accession>A0A8S0ZKD8</accession>
<dbReference type="GO" id="GO:0097014">
    <property type="term" value="C:ciliary plasm"/>
    <property type="evidence" value="ECO:0007669"/>
    <property type="project" value="TreeGrafter"/>
</dbReference>
<dbReference type="PROSITE" id="PS00678">
    <property type="entry name" value="WD_REPEATS_1"/>
    <property type="match status" value="1"/>
</dbReference>
<dbReference type="OrthoDB" id="671595at2759"/>
<dbReference type="EMBL" id="CADEBD010000289">
    <property type="protein sequence ID" value="CAB3231845.1"/>
    <property type="molecule type" value="Genomic_DNA"/>
</dbReference>
<protein>
    <submittedName>
        <fullName evidence="6">Uncharacterized protein</fullName>
    </submittedName>
</protein>
<dbReference type="GO" id="GO:0045503">
    <property type="term" value="F:dynein light chain binding"/>
    <property type="evidence" value="ECO:0007669"/>
    <property type="project" value="TreeGrafter"/>
</dbReference>
<evidence type="ECO:0000313" key="7">
    <source>
        <dbReference type="Proteomes" id="UP000494256"/>
    </source>
</evidence>
<reference evidence="6 7" key="1">
    <citation type="submission" date="2020-04" db="EMBL/GenBank/DDBJ databases">
        <authorList>
            <person name="Wallbank WR R."/>
            <person name="Pardo Diaz C."/>
            <person name="Kozak K."/>
            <person name="Martin S."/>
            <person name="Jiggins C."/>
            <person name="Moest M."/>
            <person name="Warren A I."/>
            <person name="Byers J.R.P. K."/>
            <person name="Montejo-Kovacevich G."/>
            <person name="Yen C E."/>
        </authorList>
    </citation>
    <scope>NUCLEOTIDE SEQUENCE [LARGE SCALE GENOMIC DNA]</scope>
</reference>
<dbReference type="Gene3D" id="2.130.10.10">
    <property type="entry name" value="YVTN repeat-like/Quinoprotein amine dehydrogenase"/>
    <property type="match status" value="2"/>
</dbReference>
<keyword evidence="3 5" id="KW-0853">WD repeat</keyword>
<gene>
    <name evidence="6" type="ORF">APLA_LOCUS5341</name>
</gene>
<feature type="repeat" description="WD" evidence="5">
    <location>
        <begin position="367"/>
        <end position="409"/>
    </location>
</feature>
<dbReference type="Proteomes" id="UP000494256">
    <property type="component" value="Unassembled WGS sequence"/>
</dbReference>
<dbReference type="InterPro" id="IPR036322">
    <property type="entry name" value="WD40_repeat_dom_sf"/>
</dbReference>
<dbReference type="PANTHER" id="PTHR12442">
    <property type="entry name" value="DYNEIN INTERMEDIATE CHAIN"/>
    <property type="match status" value="1"/>
</dbReference>
<dbReference type="InterPro" id="IPR050687">
    <property type="entry name" value="Dynein_IC"/>
</dbReference>
<organism evidence="6 7">
    <name type="scientific">Arctia plantaginis</name>
    <name type="common">Wood tiger moth</name>
    <name type="synonym">Phalaena plantaginis</name>
    <dbReference type="NCBI Taxonomy" id="874455"/>
    <lineage>
        <taxon>Eukaryota</taxon>
        <taxon>Metazoa</taxon>
        <taxon>Ecdysozoa</taxon>
        <taxon>Arthropoda</taxon>
        <taxon>Hexapoda</taxon>
        <taxon>Insecta</taxon>
        <taxon>Pterygota</taxon>
        <taxon>Neoptera</taxon>
        <taxon>Endopterygota</taxon>
        <taxon>Lepidoptera</taxon>
        <taxon>Glossata</taxon>
        <taxon>Ditrysia</taxon>
        <taxon>Noctuoidea</taxon>
        <taxon>Erebidae</taxon>
        <taxon>Arctiinae</taxon>
        <taxon>Arctia</taxon>
    </lineage>
</organism>
<evidence type="ECO:0000256" key="3">
    <source>
        <dbReference type="ARBA" id="ARBA00022574"/>
    </source>
</evidence>
<dbReference type="PROSITE" id="PS50082">
    <property type="entry name" value="WD_REPEATS_2"/>
    <property type="match status" value="2"/>
</dbReference>
<sequence length="505" mass="54743">MSGLSGFDSEAIGFDSVTLNRADEMDSSTQTTDFYENGVGSQTALSHDAGSLATPEELNAQDEILKEYPPPGLNEFLRKVVPSMLEQLDQNDKELLYNSSDSDEEEVLNAKLFQEIKLTDLPGIGGGDESKSVLDLCWSNAGNSLAVSIGRNQHENWCNDDGLIRIFTVKRTAGDTFVRSLDVTEKSCISVVKYHPAVSALLAYGTISGEVVLCNLRNLDADLLSSPGGSHGSKRVTGLQWADAPLANTFLTMQIINTGKRRSATDNILISSGSDGSVNVWQVNGNLKIKVFENVISYLINGSRKMAAIDISCFDFIKTYPLRPSDQKVPDDIFVVGSSTGSLYLCKTKTYQQVVDSKMVDPVYEVLDGHRTCIVDVAFSIHKPGVFISASIDSEVRVYDVNQTSPLKVICLDVSISCMAWLPNNPYVVVLGVARPSGQLIKLYNVNSGRPIPVDGLTGPGGSVTAITVNQSGVCRIAAGDADSNVRIWEVPSRRIKFTADDLDY</sequence>
<keyword evidence="4" id="KW-0677">Repeat</keyword>